<evidence type="ECO:0000313" key="2">
    <source>
        <dbReference type="Proteomes" id="UP000009145"/>
    </source>
</evidence>
<dbReference type="STRING" id="754477.Q7C_2474"/>
<keyword evidence="2" id="KW-1185">Reference proteome</keyword>
<protein>
    <submittedName>
        <fullName evidence="1">Uncharacterized protein</fullName>
    </submittedName>
</protein>
<dbReference type="EMBL" id="CP003380">
    <property type="protein sequence ID" value="AFJ03599.1"/>
    <property type="molecule type" value="Genomic_DNA"/>
</dbReference>
<sequence>MVTKWLKNDHFIKTFNYQLVIIDFSKIKQLAFVLQHRVKYL</sequence>
<name>I1YL06_METFJ</name>
<dbReference type="AlphaFoldDB" id="I1YL06"/>
<dbReference type="Proteomes" id="UP000009145">
    <property type="component" value="Chromosome"/>
</dbReference>
<evidence type="ECO:0000313" key="1">
    <source>
        <dbReference type="EMBL" id="AFJ03599.1"/>
    </source>
</evidence>
<organism evidence="1 2">
    <name type="scientific">Methylophaga frappieri (strain ATCC BAA-2434 / DSM 25690 / JAM7)</name>
    <dbReference type="NCBI Taxonomy" id="754477"/>
    <lineage>
        <taxon>Bacteria</taxon>
        <taxon>Pseudomonadati</taxon>
        <taxon>Pseudomonadota</taxon>
        <taxon>Gammaproteobacteria</taxon>
        <taxon>Thiotrichales</taxon>
        <taxon>Piscirickettsiaceae</taxon>
        <taxon>Methylophaga</taxon>
    </lineage>
</organism>
<dbReference type="HOGENOM" id="CLU_3272627_0_0_6"/>
<proteinExistence type="predicted"/>
<dbReference type="PATRIC" id="fig|754477.3.peg.2432"/>
<gene>
    <name evidence="1" type="ordered locus">Q7C_2474</name>
</gene>
<accession>I1YL06</accession>
<dbReference type="KEGG" id="mec:Q7C_2474"/>
<reference evidence="1 2" key="1">
    <citation type="journal article" date="2012" name="J. Bacteriol.">
        <title>Complete genome sequences of Methylophaga sp. strain JAM1 and Methylophaga sp. strain JAM7.</title>
        <authorList>
            <person name="Villeneuve C."/>
            <person name="Martineau C."/>
            <person name="Mauffrey F."/>
            <person name="Villemur R."/>
        </authorList>
    </citation>
    <scope>NUCLEOTIDE SEQUENCE [LARGE SCALE GENOMIC DNA]</scope>
    <source>
        <strain evidence="1 2">JAM7</strain>
    </source>
</reference>